<name>A0A1Y2EZ19_9BASI</name>
<accession>A0A1Y2EZ19</accession>
<feature type="region of interest" description="Disordered" evidence="1">
    <location>
        <begin position="185"/>
        <end position="217"/>
    </location>
</feature>
<reference evidence="3 4" key="1">
    <citation type="submission" date="2016-07" db="EMBL/GenBank/DDBJ databases">
        <title>Pervasive Adenine N6-methylation of Active Genes in Fungi.</title>
        <authorList>
            <consortium name="DOE Joint Genome Institute"/>
            <person name="Mondo S.J."/>
            <person name="Dannebaum R.O."/>
            <person name="Kuo R.C."/>
            <person name="Labutti K."/>
            <person name="Haridas S."/>
            <person name="Kuo A."/>
            <person name="Salamov A."/>
            <person name="Ahrendt S.R."/>
            <person name="Lipzen A."/>
            <person name="Sullivan W."/>
            <person name="Andreopoulos W.B."/>
            <person name="Clum A."/>
            <person name="Lindquist E."/>
            <person name="Daum C."/>
            <person name="Ramamoorthy G.K."/>
            <person name="Gryganskyi A."/>
            <person name="Culley D."/>
            <person name="Magnuson J.K."/>
            <person name="James T.Y."/>
            <person name="O'Malley M.A."/>
            <person name="Stajich J.E."/>
            <person name="Spatafora J.W."/>
            <person name="Visel A."/>
            <person name="Grigoriev I.V."/>
        </authorList>
    </citation>
    <scope>NUCLEOTIDE SEQUENCE [LARGE SCALE GENOMIC DNA]</scope>
    <source>
        <strain evidence="3 4">62-1032</strain>
    </source>
</reference>
<proteinExistence type="predicted"/>
<feature type="compositionally biased region" description="Basic and acidic residues" evidence="1">
    <location>
        <begin position="207"/>
        <end position="217"/>
    </location>
</feature>
<sequence length="217" mass="24087">MLLTAKRSFSVSLLSLFPSSWLSLLSPNPSSAMPSRPDPVSPVEAAVDASEWATKDIWQLVPPAPHYQEIPEGHLINCISCLTVIIEFIDWTRRRLFPYIRTQVQADVAVETATSKFDLLLRKLRNKHLRRGGLSRREAVEILPGLRELTEKVMGKEECTSSNRSSTNTILLLPHNIHTLSVIDQSRSPGKAGQEEKRRLGVGVEVGVRDGEEGQGG</sequence>
<feature type="chain" id="PRO_5013141583" evidence="2">
    <location>
        <begin position="33"/>
        <end position="217"/>
    </location>
</feature>
<dbReference type="Proteomes" id="UP000193467">
    <property type="component" value="Unassembled WGS sequence"/>
</dbReference>
<evidence type="ECO:0000313" key="3">
    <source>
        <dbReference type="EMBL" id="ORY76882.1"/>
    </source>
</evidence>
<evidence type="ECO:0000313" key="4">
    <source>
        <dbReference type="Proteomes" id="UP000193467"/>
    </source>
</evidence>
<protein>
    <submittedName>
        <fullName evidence="3">Uncharacterized protein</fullName>
    </submittedName>
</protein>
<comment type="caution">
    <text evidence="3">The sequence shown here is derived from an EMBL/GenBank/DDBJ whole genome shotgun (WGS) entry which is preliminary data.</text>
</comment>
<gene>
    <name evidence="3" type="ORF">BCR35DRAFT_314410</name>
</gene>
<dbReference type="InParanoid" id="A0A1Y2EZ19"/>
<dbReference type="AlphaFoldDB" id="A0A1Y2EZ19"/>
<keyword evidence="2" id="KW-0732">Signal</keyword>
<feature type="signal peptide" evidence="2">
    <location>
        <begin position="1"/>
        <end position="32"/>
    </location>
</feature>
<keyword evidence="4" id="KW-1185">Reference proteome</keyword>
<evidence type="ECO:0000256" key="2">
    <source>
        <dbReference type="SAM" id="SignalP"/>
    </source>
</evidence>
<evidence type="ECO:0000256" key="1">
    <source>
        <dbReference type="SAM" id="MobiDB-lite"/>
    </source>
</evidence>
<organism evidence="3 4">
    <name type="scientific">Leucosporidium creatinivorum</name>
    <dbReference type="NCBI Taxonomy" id="106004"/>
    <lineage>
        <taxon>Eukaryota</taxon>
        <taxon>Fungi</taxon>
        <taxon>Dikarya</taxon>
        <taxon>Basidiomycota</taxon>
        <taxon>Pucciniomycotina</taxon>
        <taxon>Microbotryomycetes</taxon>
        <taxon>Leucosporidiales</taxon>
        <taxon>Leucosporidium</taxon>
    </lineage>
</organism>
<dbReference type="EMBL" id="MCGR01000033">
    <property type="protein sequence ID" value="ORY76882.1"/>
    <property type="molecule type" value="Genomic_DNA"/>
</dbReference>